<evidence type="ECO:0000259" key="13">
    <source>
        <dbReference type="PROSITE" id="PS50089"/>
    </source>
</evidence>
<dbReference type="Gene3D" id="3.30.40.10">
    <property type="entry name" value="Zinc/RING finger domain, C3HC4 (zinc finger)"/>
    <property type="match status" value="1"/>
</dbReference>
<evidence type="ECO:0000256" key="10">
    <source>
        <dbReference type="ARBA" id="ARBA00023242"/>
    </source>
</evidence>
<keyword evidence="4" id="KW-0547">Nucleotide-binding</keyword>
<dbReference type="PROSITE" id="PS50089">
    <property type="entry name" value="ZF_RING_2"/>
    <property type="match status" value="1"/>
</dbReference>
<keyword evidence="3" id="KW-0479">Metal-binding</keyword>
<comment type="subcellular location">
    <subcellularLocation>
        <location evidence="1">Nucleus</location>
    </subcellularLocation>
</comment>
<dbReference type="Gene3D" id="3.30.70.2330">
    <property type="match status" value="1"/>
</dbReference>
<dbReference type="InterPro" id="IPR014905">
    <property type="entry name" value="HIRAN"/>
</dbReference>
<evidence type="ECO:0000259" key="15">
    <source>
        <dbReference type="PROSITE" id="PS51194"/>
    </source>
</evidence>
<feature type="region of interest" description="Disordered" evidence="12">
    <location>
        <begin position="1"/>
        <end position="49"/>
    </location>
</feature>
<dbReference type="PROSITE" id="PS00518">
    <property type="entry name" value="ZF_RING_1"/>
    <property type="match status" value="1"/>
</dbReference>
<evidence type="ECO:0000256" key="5">
    <source>
        <dbReference type="ARBA" id="ARBA00022771"/>
    </source>
</evidence>
<feature type="domain" description="RING-type" evidence="13">
    <location>
        <begin position="658"/>
        <end position="697"/>
    </location>
</feature>
<dbReference type="AlphaFoldDB" id="A0A1Y1UCG6"/>
<accession>A0A1Y1UCG6</accession>
<dbReference type="GO" id="GO:0008270">
    <property type="term" value="F:zinc ion binding"/>
    <property type="evidence" value="ECO:0007669"/>
    <property type="project" value="UniProtKB-KW"/>
</dbReference>
<dbReference type="GO" id="GO:0016818">
    <property type="term" value="F:hydrolase activity, acting on acid anhydrides, in phosphorus-containing anhydrides"/>
    <property type="evidence" value="ECO:0007669"/>
    <property type="project" value="InterPro"/>
</dbReference>
<comment type="similarity">
    <text evidence="2">Belongs to the SNF2/RAD54 helicase family.</text>
</comment>
<feature type="domain" description="Helicase C-terminal" evidence="15">
    <location>
        <begin position="729"/>
        <end position="890"/>
    </location>
</feature>
<dbReference type="InterPro" id="IPR038718">
    <property type="entry name" value="SNF2-like_sf"/>
</dbReference>
<evidence type="ECO:0000313" key="17">
    <source>
        <dbReference type="Proteomes" id="UP000193218"/>
    </source>
</evidence>
<dbReference type="GeneID" id="33558246"/>
<evidence type="ECO:0000256" key="4">
    <source>
        <dbReference type="ARBA" id="ARBA00022741"/>
    </source>
</evidence>
<dbReference type="Pfam" id="PF08797">
    <property type="entry name" value="HIRAN"/>
    <property type="match status" value="1"/>
</dbReference>
<dbReference type="GO" id="GO:0006281">
    <property type="term" value="P:DNA repair"/>
    <property type="evidence" value="ECO:0007669"/>
    <property type="project" value="TreeGrafter"/>
</dbReference>
<evidence type="ECO:0000256" key="7">
    <source>
        <dbReference type="ARBA" id="ARBA00022806"/>
    </source>
</evidence>
<proteinExistence type="inferred from homology"/>
<dbReference type="PROSITE" id="PS51194">
    <property type="entry name" value="HELICASE_CTER"/>
    <property type="match status" value="1"/>
</dbReference>
<dbReference type="GO" id="GO:0003676">
    <property type="term" value="F:nucleic acid binding"/>
    <property type="evidence" value="ECO:0007669"/>
    <property type="project" value="InterPro"/>
</dbReference>
<dbReference type="OrthoDB" id="448448at2759"/>
<dbReference type="SMART" id="SM00487">
    <property type="entry name" value="DEXDc"/>
    <property type="match status" value="1"/>
</dbReference>
<evidence type="ECO:0000256" key="12">
    <source>
        <dbReference type="SAM" id="MobiDB-lite"/>
    </source>
</evidence>
<feature type="region of interest" description="Disordered" evidence="12">
    <location>
        <begin position="164"/>
        <end position="201"/>
    </location>
</feature>
<feature type="compositionally biased region" description="Basic and acidic residues" evidence="12">
    <location>
        <begin position="26"/>
        <end position="49"/>
    </location>
</feature>
<protein>
    <submittedName>
        <fullName evidence="16">SNF2 family N-terminal domain-domain-containing protein</fullName>
    </submittedName>
</protein>
<dbReference type="InterPro" id="IPR027417">
    <property type="entry name" value="P-loop_NTPase"/>
</dbReference>
<evidence type="ECO:0000256" key="6">
    <source>
        <dbReference type="ARBA" id="ARBA00022801"/>
    </source>
</evidence>
<dbReference type="GO" id="GO:0008094">
    <property type="term" value="F:ATP-dependent activity, acting on DNA"/>
    <property type="evidence" value="ECO:0007669"/>
    <property type="project" value="TreeGrafter"/>
</dbReference>
<evidence type="ECO:0000256" key="8">
    <source>
        <dbReference type="ARBA" id="ARBA00022833"/>
    </source>
</evidence>
<keyword evidence="6" id="KW-0378">Hydrolase</keyword>
<comment type="caution">
    <text evidence="16">The sequence shown here is derived from an EMBL/GenBank/DDBJ whole genome shotgun (WGS) entry which is preliminary data.</text>
</comment>
<dbReference type="Pfam" id="PF00097">
    <property type="entry name" value="zf-C3HC4"/>
    <property type="match status" value="1"/>
</dbReference>
<dbReference type="InterPro" id="IPR013083">
    <property type="entry name" value="Znf_RING/FYVE/PHD"/>
</dbReference>
<dbReference type="Gene3D" id="3.40.50.300">
    <property type="entry name" value="P-loop containing nucleotide triphosphate hydrolases"/>
    <property type="match status" value="1"/>
</dbReference>
<dbReference type="STRING" id="4999.A0A1Y1UCG6"/>
<dbReference type="SMART" id="SM00184">
    <property type="entry name" value="RING"/>
    <property type="match status" value="1"/>
</dbReference>
<dbReference type="Proteomes" id="UP000193218">
    <property type="component" value="Unassembled WGS sequence"/>
</dbReference>
<dbReference type="InterPro" id="IPR000330">
    <property type="entry name" value="SNF2_N"/>
</dbReference>
<evidence type="ECO:0000256" key="2">
    <source>
        <dbReference type="ARBA" id="ARBA00007025"/>
    </source>
</evidence>
<dbReference type="Gene3D" id="3.40.50.10810">
    <property type="entry name" value="Tandem AAA-ATPase domain"/>
    <property type="match status" value="1"/>
</dbReference>
<keyword evidence="5 11" id="KW-0863">Zinc-finger</keyword>
<dbReference type="RefSeq" id="XP_021869907.1">
    <property type="nucleotide sequence ID" value="XM_022016437.1"/>
</dbReference>
<dbReference type="PANTHER" id="PTHR45626">
    <property type="entry name" value="TRANSCRIPTION TERMINATION FACTOR 2-RELATED"/>
    <property type="match status" value="1"/>
</dbReference>
<keyword evidence="7" id="KW-0347">Helicase</keyword>
<name>A0A1Y1UCG6_9TREE</name>
<dbReference type="Pfam" id="PF00271">
    <property type="entry name" value="Helicase_C"/>
    <property type="match status" value="1"/>
</dbReference>
<evidence type="ECO:0000313" key="16">
    <source>
        <dbReference type="EMBL" id="ORX35743.1"/>
    </source>
</evidence>
<dbReference type="InterPro" id="IPR050628">
    <property type="entry name" value="SNF2_RAD54_helicase_TF"/>
</dbReference>
<evidence type="ECO:0000256" key="9">
    <source>
        <dbReference type="ARBA" id="ARBA00022840"/>
    </source>
</evidence>
<dbReference type="GO" id="GO:0005524">
    <property type="term" value="F:ATP binding"/>
    <property type="evidence" value="ECO:0007669"/>
    <property type="project" value="UniProtKB-KW"/>
</dbReference>
<dbReference type="InParanoid" id="A0A1Y1UCG6"/>
<evidence type="ECO:0000256" key="11">
    <source>
        <dbReference type="PROSITE-ProRule" id="PRU00175"/>
    </source>
</evidence>
<dbReference type="PROSITE" id="PS51192">
    <property type="entry name" value="HELICASE_ATP_BIND_1"/>
    <property type="match status" value="1"/>
</dbReference>
<dbReference type="InterPro" id="IPR049730">
    <property type="entry name" value="SNF2/RAD54-like_C"/>
</dbReference>
<feature type="domain" description="Helicase ATP-binding" evidence="14">
    <location>
        <begin position="312"/>
        <end position="495"/>
    </location>
</feature>
<organism evidence="16 17">
    <name type="scientific">Kockovaella imperatae</name>
    <dbReference type="NCBI Taxonomy" id="4999"/>
    <lineage>
        <taxon>Eukaryota</taxon>
        <taxon>Fungi</taxon>
        <taxon>Dikarya</taxon>
        <taxon>Basidiomycota</taxon>
        <taxon>Agaricomycotina</taxon>
        <taxon>Tremellomycetes</taxon>
        <taxon>Tremellales</taxon>
        <taxon>Cuniculitremaceae</taxon>
        <taxon>Kockovaella</taxon>
    </lineage>
</organism>
<evidence type="ECO:0000259" key="14">
    <source>
        <dbReference type="PROSITE" id="PS51192"/>
    </source>
</evidence>
<dbReference type="InterPro" id="IPR001650">
    <property type="entry name" value="Helicase_C-like"/>
</dbReference>
<evidence type="ECO:0000256" key="3">
    <source>
        <dbReference type="ARBA" id="ARBA00022723"/>
    </source>
</evidence>
<dbReference type="InterPro" id="IPR017907">
    <property type="entry name" value="Znf_RING_CS"/>
</dbReference>
<keyword evidence="8" id="KW-0862">Zinc</keyword>
<dbReference type="SMART" id="SM00490">
    <property type="entry name" value="HELICc"/>
    <property type="match status" value="1"/>
</dbReference>
<evidence type="ECO:0000256" key="1">
    <source>
        <dbReference type="ARBA" id="ARBA00004123"/>
    </source>
</evidence>
<keyword evidence="17" id="KW-1185">Reference proteome</keyword>
<dbReference type="GO" id="GO:0005634">
    <property type="term" value="C:nucleus"/>
    <property type="evidence" value="ECO:0007669"/>
    <property type="project" value="UniProtKB-SubCell"/>
</dbReference>
<dbReference type="PANTHER" id="PTHR45626:SF17">
    <property type="entry name" value="HELICASE-LIKE TRANSCRIPTION FACTOR"/>
    <property type="match status" value="1"/>
</dbReference>
<dbReference type="EMBL" id="NBSH01000010">
    <property type="protein sequence ID" value="ORX35743.1"/>
    <property type="molecule type" value="Genomic_DNA"/>
</dbReference>
<dbReference type="InterPro" id="IPR018957">
    <property type="entry name" value="Znf_C3HC4_RING-type"/>
</dbReference>
<dbReference type="InterPro" id="IPR014001">
    <property type="entry name" value="Helicase_ATP-bd"/>
</dbReference>
<reference evidence="16 17" key="1">
    <citation type="submission" date="2017-03" db="EMBL/GenBank/DDBJ databases">
        <title>Widespread Adenine N6-methylation of Active Genes in Fungi.</title>
        <authorList>
            <consortium name="DOE Joint Genome Institute"/>
            <person name="Mondo S.J."/>
            <person name="Dannebaum R.O."/>
            <person name="Kuo R.C."/>
            <person name="Louie K.B."/>
            <person name="Bewick A.J."/>
            <person name="Labutti K."/>
            <person name="Haridas S."/>
            <person name="Kuo A."/>
            <person name="Salamov A."/>
            <person name="Ahrendt S.R."/>
            <person name="Lau R."/>
            <person name="Bowen B.P."/>
            <person name="Lipzen A."/>
            <person name="Sullivan W."/>
            <person name="Andreopoulos W.B."/>
            <person name="Clum A."/>
            <person name="Lindquist E."/>
            <person name="Daum C."/>
            <person name="Northen T.R."/>
            <person name="Ramamoorthy G."/>
            <person name="Schmitz R.J."/>
            <person name="Gryganskyi A."/>
            <person name="Culley D."/>
            <person name="Magnuson J."/>
            <person name="James T.Y."/>
            <person name="O'Malley M.A."/>
            <person name="Stajich J.E."/>
            <person name="Spatafora J.W."/>
            <person name="Visel A."/>
            <person name="Grigoriev I.V."/>
        </authorList>
    </citation>
    <scope>NUCLEOTIDE SEQUENCE [LARGE SCALE GENOMIC DNA]</scope>
    <source>
        <strain evidence="16 17">NRRL Y-17943</strain>
    </source>
</reference>
<dbReference type="Pfam" id="PF00176">
    <property type="entry name" value="SNF2-rel_dom"/>
    <property type="match status" value="1"/>
</dbReference>
<dbReference type="CDD" id="cd18793">
    <property type="entry name" value="SF2_C_SNF"/>
    <property type="match status" value="1"/>
</dbReference>
<dbReference type="SUPFAM" id="SSF52540">
    <property type="entry name" value="P-loop containing nucleoside triphosphate hydrolases"/>
    <property type="match status" value="2"/>
</dbReference>
<dbReference type="InterPro" id="IPR001841">
    <property type="entry name" value="Znf_RING"/>
</dbReference>
<dbReference type="GO" id="GO:0004386">
    <property type="term" value="F:helicase activity"/>
    <property type="evidence" value="ECO:0007669"/>
    <property type="project" value="UniProtKB-KW"/>
</dbReference>
<dbReference type="SUPFAM" id="SSF57850">
    <property type="entry name" value="RING/U-box"/>
    <property type="match status" value="1"/>
</dbReference>
<dbReference type="SMART" id="SM00910">
    <property type="entry name" value="HIRAN"/>
    <property type="match status" value="1"/>
</dbReference>
<sequence>MGLGESSKDAGLAPSVGQGAGSAKRVRSDDQEGDERINREVKEETPEPDEHYVTFRSDVVGVQYYRGLVGKFEYVSLRRQPENQYDSSAVQVVNTSGIQVGHIPRAVAAKLAFLMDGKVISVEGRMVGQNLDGAKHFKLAIDVSIYGSPRHKETVMQELSWAVKPAPSPPTPSKGKGKGHVLGTGAEVHGSAGSGTGLPTAPVDEEMRRLLDGLKKIGEDEKHADSIMDSLTSDIDVSKLPLHPSPPGIQDGTLKTDLLPHQCQALQWMVSHEHPVLPSKVGEPPVQFWTRQEDKATKSTYWLNAATRSPQKETPLLGRGGIVADGMGLGKTLTVLSLILATKSATKEPSKATLIVCPLSVVSNWEKQIRDHVSLGKLSSYTYHGANREVTNATLHSYDVVITTYQTVASEAPAEVSGGIASSQTKKAKLSNGALFAGPWKRIVADEGHVLKNPRAKMTKAFAALAAERRWICTGTPIVNSPSDLGSLLTCLRLCAPLDKTDYFKALLLRPLRNGDPAAGKLLQALVGQILIRRTKDTKNAAGEPIVQLPPIEFFQVPVQLDEDTRLLYDEVLVTSQRRFQEALSGGQGGTANILSLLTRMRQLCLCQELVPQSFFDELRRKPTEPAGETMAISSMSDEQREGLVEKLRRYVADEEDCSICFLAPLRQPTITDCGHSYCHPCIDEWLNRDLNCPQCRHAITSASLLSLPAETSDFVEPDDNASAVKSAKITELVKYLELFDMGDKTLVFSQFTSFLDHVAATLKQRGILFCRFDGSMPGRKREEVIQTFQNPVTEKNVATNPRVMLISLKSGAVGLNLTTASNVFLCDPWWQSAIEAQAIDRVHRMGQKKPVRVFQLIAEDTIESRVLEIQKHKDALVAKAFEKTSKGSGGSNPQDKRRARFDELKALLLGSSVAEKS</sequence>
<keyword evidence="9" id="KW-0067">ATP-binding</keyword>
<keyword evidence="10" id="KW-0539">Nucleus</keyword>
<gene>
    <name evidence="16" type="ORF">BD324DRAFT_631486</name>
</gene>